<gene>
    <name evidence="11" type="ORF">FF124_00975</name>
</gene>
<dbReference type="OrthoDB" id="9808328at2"/>
<organism evidence="11 12">
    <name type="scientific">Martelella lutilitoris</name>
    <dbReference type="NCBI Taxonomy" id="2583532"/>
    <lineage>
        <taxon>Bacteria</taxon>
        <taxon>Pseudomonadati</taxon>
        <taxon>Pseudomonadota</taxon>
        <taxon>Alphaproteobacteria</taxon>
        <taxon>Hyphomicrobiales</taxon>
        <taxon>Aurantimonadaceae</taxon>
        <taxon>Martelella</taxon>
    </lineage>
</organism>
<dbReference type="PANTHER" id="PTHR24221">
    <property type="entry name" value="ATP-BINDING CASSETTE SUB-FAMILY B"/>
    <property type="match status" value="1"/>
</dbReference>
<dbReference type="PROSITE" id="PS00211">
    <property type="entry name" value="ABC_TRANSPORTER_1"/>
    <property type="match status" value="1"/>
</dbReference>
<feature type="domain" description="ABC transmembrane type-1" evidence="10">
    <location>
        <begin position="25"/>
        <end position="302"/>
    </location>
</feature>
<evidence type="ECO:0000259" key="10">
    <source>
        <dbReference type="PROSITE" id="PS50929"/>
    </source>
</evidence>
<dbReference type="InterPro" id="IPR039421">
    <property type="entry name" value="Type_1_exporter"/>
</dbReference>
<dbReference type="Pfam" id="PF00664">
    <property type="entry name" value="ABC_membrane"/>
    <property type="match status" value="1"/>
</dbReference>
<keyword evidence="7 8" id="KW-0472">Membrane</keyword>
<dbReference type="GO" id="GO:0005524">
    <property type="term" value="F:ATP binding"/>
    <property type="evidence" value="ECO:0007669"/>
    <property type="project" value="UniProtKB-KW"/>
</dbReference>
<evidence type="ECO:0000256" key="2">
    <source>
        <dbReference type="ARBA" id="ARBA00005417"/>
    </source>
</evidence>
<dbReference type="InterPro" id="IPR003439">
    <property type="entry name" value="ABC_transporter-like_ATP-bd"/>
</dbReference>
<dbReference type="Gene3D" id="1.20.1560.10">
    <property type="entry name" value="ABC transporter type 1, transmembrane domain"/>
    <property type="match status" value="1"/>
</dbReference>
<proteinExistence type="inferred from homology"/>
<evidence type="ECO:0000256" key="8">
    <source>
        <dbReference type="SAM" id="Phobius"/>
    </source>
</evidence>
<accession>A0A5C4JWD2</accession>
<keyword evidence="6 8" id="KW-1133">Transmembrane helix</keyword>
<dbReference type="RefSeq" id="WP_138746607.1">
    <property type="nucleotide sequence ID" value="NZ_VCLB01000001.1"/>
</dbReference>
<dbReference type="GO" id="GO:0030256">
    <property type="term" value="C:type I protein secretion system complex"/>
    <property type="evidence" value="ECO:0007669"/>
    <property type="project" value="InterPro"/>
</dbReference>
<dbReference type="InterPro" id="IPR027417">
    <property type="entry name" value="P-loop_NTPase"/>
</dbReference>
<protein>
    <submittedName>
        <fullName evidence="11">Type I secretion system permease/ATPase</fullName>
    </submittedName>
</protein>
<comment type="caution">
    <text evidence="11">The sequence shown here is derived from an EMBL/GenBank/DDBJ whole genome shotgun (WGS) entry which is preliminary data.</text>
</comment>
<feature type="transmembrane region" description="Helical" evidence="8">
    <location>
        <begin position="119"/>
        <end position="140"/>
    </location>
</feature>
<dbReference type="Pfam" id="PF00005">
    <property type="entry name" value="ABC_tran"/>
    <property type="match status" value="1"/>
</dbReference>
<dbReference type="EMBL" id="VCLB01000001">
    <property type="protein sequence ID" value="TNB49564.1"/>
    <property type="molecule type" value="Genomic_DNA"/>
</dbReference>
<evidence type="ECO:0000256" key="6">
    <source>
        <dbReference type="ARBA" id="ARBA00022989"/>
    </source>
</evidence>
<dbReference type="InterPro" id="IPR011527">
    <property type="entry name" value="ABC1_TM_dom"/>
</dbReference>
<dbReference type="AlphaFoldDB" id="A0A5C4JWD2"/>
<feature type="transmembrane region" description="Helical" evidence="8">
    <location>
        <begin position="257"/>
        <end position="283"/>
    </location>
</feature>
<dbReference type="PANTHER" id="PTHR24221:SF248">
    <property type="entry name" value="ABC TRANSPORTER TRANSMEMBRANE REGION"/>
    <property type="match status" value="1"/>
</dbReference>
<dbReference type="GO" id="GO:0016887">
    <property type="term" value="F:ATP hydrolysis activity"/>
    <property type="evidence" value="ECO:0007669"/>
    <property type="project" value="InterPro"/>
</dbReference>
<evidence type="ECO:0000259" key="9">
    <source>
        <dbReference type="PROSITE" id="PS50893"/>
    </source>
</evidence>
<keyword evidence="5" id="KW-0067">ATP-binding</keyword>
<dbReference type="SUPFAM" id="SSF90123">
    <property type="entry name" value="ABC transporter transmembrane region"/>
    <property type="match status" value="1"/>
</dbReference>
<dbReference type="InterPro" id="IPR010128">
    <property type="entry name" value="ATPase_T1SS_PrtD-like"/>
</dbReference>
<feature type="transmembrane region" description="Helical" evidence="8">
    <location>
        <begin position="146"/>
        <end position="175"/>
    </location>
</feature>
<feature type="transmembrane region" description="Helical" evidence="8">
    <location>
        <begin position="57"/>
        <end position="77"/>
    </location>
</feature>
<dbReference type="GO" id="GO:0030253">
    <property type="term" value="P:protein secretion by the type I secretion system"/>
    <property type="evidence" value="ECO:0007669"/>
    <property type="project" value="InterPro"/>
</dbReference>
<evidence type="ECO:0000256" key="7">
    <source>
        <dbReference type="ARBA" id="ARBA00023136"/>
    </source>
</evidence>
<dbReference type="GO" id="GO:0005886">
    <property type="term" value="C:plasma membrane"/>
    <property type="evidence" value="ECO:0007669"/>
    <property type="project" value="UniProtKB-SubCell"/>
</dbReference>
<evidence type="ECO:0000256" key="5">
    <source>
        <dbReference type="ARBA" id="ARBA00022840"/>
    </source>
</evidence>
<dbReference type="Proteomes" id="UP000307874">
    <property type="component" value="Unassembled WGS sequence"/>
</dbReference>
<evidence type="ECO:0000313" key="11">
    <source>
        <dbReference type="EMBL" id="TNB49564.1"/>
    </source>
</evidence>
<dbReference type="InterPro" id="IPR003593">
    <property type="entry name" value="AAA+_ATPase"/>
</dbReference>
<evidence type="ECO:0000256" key="4">
    <source>
        <dbReference type="ARBA" id="ARBA00022741"/>
    </source>
</evidence>
<feature type="transmembrane region" description="Helical" evidence="8">
    <location>
        <begin position="12"/>
        <end position="37"/>
    </location>
</feature>
<comment type="similarity">
    <text evidence="2">Belongs to the ABC transporter superfamily.</text>
</comment>
<dbReference type="SUPFAM" id="SSF52540">
    <property type="entry name" value="P-loop containing nucleoside triphosphate hydrolases"/>
    <property type="match status" value="1"/>
</dbReference>
<dbReference type="NCBIfam" id="TIGR01842">
    <property type="entry name" value="type_I_sec_PrtD"/>
    <property type="match status" value="1"/>
</dbReference>
<dbReference type="SMART" id="SM00382">
    <property type="entry name" value="AAA"/>
    <property type="match status" value="1"/>
</dbReference>
<keyword evidence="3 8" id="KW-0812">Transmembrane</keyword>
<evidence type="ECO:0000313" key="12">
    <source>
        <dbReference type="Proteomes" id="UP000307874"/>
    </source>
</evidence>
<dbReference type="InterPro" id="IPR036640">
    <property type="entry name" value="ABC1_TM_sf"/>
</dbReference>
<feature type="domain" description="ABC transporter" evidence="9">
    <location>
        <begin position="335"/>
        <end position="569"/>
    </location>
</feature>
<dbReference type="InterPro" id="IPR017871">
    <property type="entry name" value="ABC_transporter-like_CS"/>
</dbReference>
<dbReference type="GO" id="GO:0034040">
    <property type="term" value="F:ATPase-coupled lipid transmembrane transporter activity"/>
    <property type="evidence" value="ECO:0007669"/>
    <property type="project" value="TreeGrafter"/>
</dbReference>
<dbReference type="PROSITE" id="PS50929">
    <property type="entry name" value="ABC_TM1F"/>
    <property type="match status" value="1"/>
</dbReference>
<evidence type="ECO:0000256" key="1">
    <source>
        <dbReference type="ARBA" id="ARBA00004651"/>
    </source>
</evidence>
<evidence type="ECO:0000256" key="3">
    <source>
        <dbReference type="ARBA" id="ARBA00022692"/>
    </source>
</evidence>
<name>A0A5C4JWD2_9HYPH</name>
<sequence length="574" mass="61384">MSKKRNNKNRELLAAIGISARALGGVAAFSAVVNILALTGTLFMLQVYDRVIPSHSGATLLALFALVILLYLLMGILDNARSRVLARIGARFQDRLDERVFRIVLKQSRLPSERQKPAVALNSLGTIQGFLASPLPGAIFDLPWVPFFLTIMFAFSLWLGLLGIAGAIIVAALAVANQWLTKRKNADAYRIRLEADAETERTRKQIETVLGLGMVGPFLMRWKGLRAASLDANLATSDISGRLTSASKAARQFLQSAALGLGAVLVLAGDFHAGAMIACSILLGRALAPIEQVIGQWGLIQRAWEAWKNLSVLFDVIEDEAQHMPLPRPEARIDVEAASVVPPGERKPVLHAITFSLTPGKALAVIGPCAAGKSSLARALTGVWPAAAGIIRLGGADINEYPPDTLGRYLGYLPQTVTLFPGTVAQNIARFDENADPEAVVRAAQKAEAHQMILNLPMGYDTVLTEGESLLSGGQRQRLGLARALYGDPLVLVLDEPNASLDDDGLRALNGAIAEAKTDGRAVIIMSHRPSALAECDEVLVLEKGQVRAWGPRDEVLSRITGAQVPSVVTGGAK</sequence>
<keyword evidence="12" id="KW-1185">Reference proteome</keyword>
<reference evidence="11 12" key="2">
    <citation type="submission" date="2019-06" db="EMBL/GenBank/DDBJ databases">
        <title>Martelella lutilitoris sp. nov., isolated from a tidal mudflat.</title>
        <authorList>
            <person name="Kim Y.-J."/>
        </authorList>
    </citation>
    <scope>NUCLEOTIDE SEQUENCE [LARGE SCALE GENOMIC DNA]</scope>
    <source>
        <strain evidence="11 12">GH2-6</strain>
    </source>
</reference>
<dbReference type="Gene3D" id="3.40.50.300">
    <property type="entry name" value="P-loop containing nucleotide triphosphate hydrolases"/>
    <property type="match status" value="1"/>
</dbReference>
<keyword evidence="4" id="KW-0547">Nucleotide-binding</keyword>
<dbReference type="PROSITE" id="PS50893">
    <property type="entry name" value="ABC_TRANSPORTER_2"/>
    <property type="match status" value="1"/>
</dbReference>
<comment type="subcellular location">
    <subcellularLocation>
        <location evidence="1">Cell membrane</location>
        <topology evidence="1">Multi-pass membrane protein</topology>
    </subcellularLocation>
</comment>
<reference evidence="11 12" key="1">
    <citation type="submission" date="2019-05" db="EMBL/GenBank/DDBJ databases">
        <authorList>
            <person name="Lee S.D."/>
        </authorList>
    </citation>
    <scope>NUCLEOTIDE SEQUENCE [LARGE SCALE GENOMIC DNA]</scope>
    <source>
        <strain evidence="11 12">GH2-6</strain>
    </source>
</reference>
<dbReference type="GO" id="GO:0140359">
    <property type="term" value="F:ABC-type transporter activity"/>
    <property type="evidence" value="ECO:0007669"/>
    <property type="project" value="InterPro"/>
</dbReference>